<dbReference type="OrthoDB" id="9795864at2"/>
<dbReference type="RefSeq" id="WP_090675940.1">
    <property type="nucleotide sequence ID" value="NZ_FMTT01000051.1"/>
</dbReference>
<evidence type="ECO:0000313" key="3">
    <source>
        <dbReference type="Proteomes" id="UP000198601"/>
    </source>
</evidence>
<keyword evidence="2" id="KW-0808">Transferase</keyword>
<dbReference type="Gene3D" id="3.40.50.150">
    <property type="entry name" value="Vaccinia Virus protein VP39"/>
    <property type="match status" value="1"/>
</dbReference>
<dbReference type="PANTHER" id="PTHR43460">
    <property type="entry name" value="METHYLTRANSFERASE"/>
    <property type="match status" value="1"/>
</dbReference>
<gene>
    <name evidence="2" type="ORF">SAMN04487970_105136</name>
</gene>
<dbReference type="CDD" id="cd02440">
    <property type="entry name" value="AdoMet_MTases"/>
    <property type="match status" value="1"/>
</dbReference>
<feature type="domain" description="Methyltransferase" evidence="1">
    <location>
        <begin position="50"/>
        <end position="129"/>
    </location>
</feature>
<dbReference type="EMBL" id="FMTT01000051">
    <property type="protein sequence ID" value="SCW80361.1"/>
    <property type="molecule type" value="Genomic_DNA"/>
</dbReference>
<dbReference type="AlphaFoldDB" id="A0A1G4TG52"/>
<dbReference type="InterPro" id="IPR029063">
    <property type="entry name" value="SAM-dependent_MTases_sf"/>
</dbReference>
<reference evidence="3" key="1">
    <citation type="submission" date="2016-10" db="EMBL/GenBank/DDBJ databases">
        <authorList>
            <person name="Varghese N."/>
            <person name="Submissions S."/>
        </authorList>
    </citation>
    <scope>NUCLEOTIDE SEQUENCE [LARGE SCALE GENOMIC DNA]</scope>
    <source>
        <strain evidence="3">CGMCC 1.8946</strain>
    </source>
</reference>
<dbReference type="PANTHER" id="PTHR43460:SF1">
    <property type="entry name" value="METHYLTRANSFERASE TYPE 11 DOMAIN-CONTAINING PROTEIN"/>
    <property type="match status" value="1"/>
</dbReference>
<accession>A0A1G4TG52</accession>
<name>A0A1G4TG52_9BACL</name>
<proteinExistence type="predicted"/>
<dbReference type="GO" id="GO:0032259">
    <property type="term" value="P:methylation"/>
    <property type="evidence" value="ECO:0007669"/>
    <property type="project" value="UniProtKB-KW"/>
</dbReference>
<keyword evidence="3" id="KW-1185">Reference proteome</keyword>
<dbReference type="InterPro" id="IPR052939">
    <property type="entry name" value="23S_rRNA_MeTrnsfrase_RlmA"/>
</dbReference>
<protein>
    <submittedName>
        <fullName evidence="2">Methyltransferase domain-containing protein</fullName>
    </submittedName>
</protein>
<sequence>MNSLDYTEFYDKVGKTNGWDFSNVKCISEGIKWDFYSEVTKICKKSDLLLDIGTGGGEAILSIAEAALLLVGIDQSTGMIETATNNLASSGRANVRFLQMDAKKLHFPERSFNVVSCRHSVFYAKEIAKVLMKEGIFLTQQVSENDKLNIKEAFGRGQSLGTNRGTLKHQYITELSEAGFTYIQSFEFNVVEFYQTVEDLMFLLKHTPIIPNFGQNEFDYPILQQFITENQTEKGIKTNSERFMIIARL</sequence>
<dbReference type="Proteomes" id="UP000198601">
    <property type="component" value="Unassembled WGS sequence"/>
</dbReference>
<dbReference type="InterPro" id="IPR041698">
    <property type="entry name" value="Methyltransf_25"/>
</dbReference>
<dbReference type="STRING" id="624147.SAMN04487970_105136"/>
<evidence type="ECO:0000313" key="2">
    <source>
        <dbReference type="EMBL" id="SCW80361.1"/>
    </source>
</evidence>
<dbReference type="SUPFAM" id="SSF53335">
    <property type="entry name" value="S-adenosyl-L-methionine-dependent methyltransferases"/>
    <property type="match status" value="1"/>
</dbReference>
<organism evidence="2 3">
    <name type="scientific">Paenibacillus tianmuensis</name>
    <dbReference type="NCBI Taxonomy" id="624147"/>
    <lineage>
        <taxon>Bacteria</taxon>
        <taxon>Bacillati</taxon>
        <taxon>Bacillota</taxon>
        <taxon>Bacilli</taxon>
        <taxon>Bacillales</taxon>
        <taxon>Paenibacillaceae</taxon>
        <taxon>Paenibacillus</taxon>
    </lineage>
</organism>
<evidence type="ECO:0000259" key="1">
    <source>
        <dbReference type="Pfam" id="PF13649"/>
    </source>
</evidence>
<dbReference type="GO" id="GO:0008168">
    <property type="term" value="F:methyltransferase activity"/>
    <property type="evidence" value="ECO:0007669"/>
    <property type="project" value="UniProtKB-KW"/>
</dbReference>
<keyword evidence="2" id="KW-0489">Methyltransferase</keyword>
<dbReference type="Pfam" id="PF13649">
    <property type="entry name" value="Methyltransf_25"/>
    <property type="match status" value="1"/>
</dbReference>